<evidence type="ECO:0000313" key="3">
    <source>
        <dbReference type="Proteomes" id="UP001501586"/>
    </source>
</evidence>
<keyword evidence="3" id="KW-1185">Reference proteome</keyword>
<evidence type="ECO:0000313" key="2">
    <source>
        <dbReference type="EMBL" id="GAA4284069.1"/>
    </source>
</evidence>
<proteinExistence type="predicted"/>
<feature type="region of interest" description="Disordered" evidence="1">
    <location>
        <begin position="304"/>
        <end position="425"/>
    </location>
</feature>
<evidence type="ECO:0000256" key="1">
    <source>
        <dbReference type="SAM" id="MobiDB-lite"/>
    </source>
</evidence>
<gene>
    <name evidence="2" type="ORF">GCM10022261_16000</name>
</gene>
<dbReference type="RefSeq" id="WP_236864187.1">
    <property type="nucleotide sequence ID" value="NZ_BAABAZ010000005.1"/>
</dbReference>
<dbReference type="Gene3D" id="3.90.1200.10">
    <property type="match status" value="1"/>
</dbReference>
<sequence>METLDLKIVAATAGLVEGFEPASWVPLPGPRGRCVLVSDGERSVIAALLTGPAIAEAESENLGAAVLRSLLPQSPVSFPHVIASSAVPAEPFDLDSAGQVRVTQLLPGAPVSGAAFAASERLVESLALFMAELHGADPEVLADSGLPVRDVDGLRESLLADLDRGAATGRVPAVLLQRWESALENVAMWRFLPCPVHGALSEDAIRTDGESISAISELGQLHVGDPAVDLAAISVLLDPAVFEQLFSEYQGRRAAADPGLRTRTEVLAELSALDWLLEAHRSGDEAELADAAALLESLAELAGEDVSPHRGGPYQSATAEDSAAQSEDSAKEQDADDLGTDPSGADIGTVRALAGPDTARDADRSDFRPAAPLIDEEAAAAVPTERIERRRFLPDADSADAPDEHDPGAVSTAGEDRAATHRDSE</sequence>
<name>A0ABP8EJF0_9MICO</name>
<protein>
    <recommendedName>
        <fullName evidence="4">Aminoglycoside phosphotransferase domain-containing protein</fullName>
    </recommendedName>
</protein>
<dbReference type="InterPro" id="IPR011009">
    <property type="entry name" value="Kinase-like_dom_sf"/>
</dbReference>
<accession>A0ABP8EJF0</accession>
<comment type="caution">
    <text evidence="2">The sequence shown here is derived from an EMBL/GenBank/DDBJ whole genome shotgun (WGS) entry which is preliminary data.</text>
</comment>
<feature type="compositionally biased region" description="Basic and acidic residues" evidence="1">
    <location>
        <begin position="358"/>
        <end position="367"/>
    </location>
</feature>
<feature type="compositionally biased region" description="Low complexity" evidence="1">
    <location>
        <begin position="315"/>
        <end position="327"/>
    </location>
</feature>
<feature type="compositionally biased region" description="Basic and acidic residues" evidence="1">
    <location>
        <begin position="385"/>
        <end position="394"/>
    </location>
</feature>
<dbReference type="EMBL" id="BAABAZ010000005">
    <property type="protein sequence ID" value="GAA4284069.1"/>
    <property type="molecule type" value="Genomic_DNA"/>
</dbReference>
<feature type="compositionally biased region" description="Basic and acidic residues" evidence="1">
    <location>
        <begin position="414"/>
        <end position="425"/>
    </location>
</feature>
<organism evidence="2 3">
    <name type="scientific">Brevibacterium daeguense</name>
    <dbReference type="NCBI Taxonomy" id="909936"/>
    <lineage>
        <taxon>Bacteria</taxon>
        <taxon>Bacillati</taxon>
        <taxon>Actinomycetota</taxon>
        <taxon>Actinomycetes</taxon>
        <taxon>Micrococcales</taxon>
        <taxon>Brevibacteriaceae</taxon>
        <taxon>Brevibacterium</taxon>
    </lineage>
</organism>
<evidence type="ECO:0008006" key="4">
    <source>
        <dbReference type="Google" id="ProtNLM"/>
    </source>
</evidence>
<reference evidence="3" key="1">
    <citation type="journal article" date="2019" name="Int. J. Syst. Evol. Microbiol.">
        <title>The Global Catalogue of Microorganisms (GCM) 10K type strain sequencing project: providing services to taxonomists for standard genome sequencing and annotation.</title>
        <authorList>
            <consortium name="The Broad Institute Genomics Platform"/>
            <consortium name="The Broad Institute Genome Sequencing Center for Infectious Disease"/>
            <person name="Wu L."/>
            <person name="Ma J."/>
        </authorList>
    </citation>
    <scope>NUCLEOTIDE SEQUENCE [LARGE SCALE GENOMIC DNA]</scope>
    <source>
        <strain evidence="3">JCM 17458</strain>
    </source>
</reference>
<dbReference type="SUPFAM" id="SSF56112">
    <property type="entry name" value="Protein kinase-like (PK-like)"/>
    <property type="match status" value="1"/>
</dbReference>
<dbReference type="Proteomes" id="UP001501586">
    <property type="component" value="Unassembled WGS sequence"/>
</dbReference>